<proteinExistence type="predicted"/>
<dbReference type="OrthoDB" id="6155932at2759"/>
<dbReference type="AlphaFoldDB" id="A0A4C1SS73"/>
<organism evidence="1 2">
    <name type="scientific">Eumeta variegata</name>
    <name type="common">Bagworm moth</name>
    <name type="synonym">Eumeta japonica</name>
    <dbReference type="NCBI Taxonomy" id="151549"/>
    <lineage>
        <taxon>Eukaryota</taxon>
        <taxon>Metazoa</taxon>
        <taxon>Ecdysozoa</taxon>
        <taxon>Arthropoda</taxon>
        <taxon>Hexapoda</taxon>
        <taxon>Insecta</taxon>
        <taxon>Pterygota</taxon>
        <taxon>Neoptera</taxon>
        <taxon>Endopterygota</taxon>
        <taxon>Lepidoptera</taxon>
        <taxon>Glossata</taxon>
        <taxon>Ditrysia</taxon>
        <taxon>Tineoidea</taxon>
        <taxon>Psychidae</taxon>
        <taxon>Oiketicinae</taxon>
        <taxon>Eumeta</taxon>
    </lineage>
</organism>
<dbReference type="Proteomes" id="UP000299102">
    <property type="component" value="Unassembled WGS sequence"/>
</dbReference>
<dbReference type="EMBL" id="BGZK01003814">
    <property type="protein sequence ID" value="GBP04756.1"/>
    <property type="molecule type" value="Genomic_DNA"/>
</dbReference>
<dbReference type="InterPro" id="IPR011335">
    <property type="entry name" value="Restrct_endonuc-II-like"/>
</dbReference>
<evidence type="ECO:0000313" key="2">
    <source>
        <dbReference type="Proteomes" id="UP000299102"/>
    </source>
</evidence>
<protein>
    <recommendedName>
        <fullName evidence="3">YqaJ viral recombinase domain-containing protein</fullName>
    </recommendedName>
</protein>
<evidence type="ECO:0000313" key="1">
    <source>
        <dbReference type="EMBL" id="GBP04756.1"/>
    </source>
</evidence>
<sequence length="255" mass="29195">MWTHRLANRRRRCTLRDNGSDRELAGNFGEGLPERGSIQDLRCRSESAPTLWLGGSDAFAISRLSRHNFPQNIRLRFLPYKATNLLPGRVLGKCHVQPEPVVRALTHRRCVRYNHYNVHRCGLSNFNEFASSMNLPILNNSLCSKCHENLYNWWKATAESTMKAAAVEETDKATETTKDGASPDAVFSDGIIETKCPKSAFGLHPDDAIKEKKIRMWKIIKKNVVLNKSHDWYYQVQGQLHITKKIIFICSVDWV</sequence>
<gene>
    <name evidence="1" type="ORF">EVAR_72082_1</name>
</gene>
<accession>A0A4C1SS73</accession>
<dbReference type="InterPro" id="IPR011604">
    <property type="entry name" value="PDDEXK-like_dom_sf"/>
</dbReference>
<dbReference type="PANTHER" id="PTHR46609:SF8">
    <property type="entry name" value="YQAJ VIRAL RECOMBINASE DOMAIN-CONTAINING PROTEIN"/>
    <property type="match status" value="1"/>
</dbReference>
<dbReference type="InterPro" id="IPR051703">
    <property type="entry name" value="NF-kappa-B_Signaling_Reg"/>
</dbReference>
<dbReference type="GO" id="GO:0006281">
    <property type="term" value="P:DNA repair"/>
    <property type="evidence" value="ECO:0007669"/>
    <property type="project" value="UniProtKB-ARBA"/>
</dbReference>
<keyword evidence="2" id="KW-1185">Reference proteome</keyword>
<dbReference type="Gene3D" id="3.90.320.10">
    <property type="match status" value="1"/>
</dbReference>
<dbReference type="PANTHER" id="PTHR46609">
    <property type="entry name" value="EXONUCLEASE, PHAGE-TYPE/RECB, C-TERMINAL DOMAIN-CONTAINING PROTEIN"/>
    <property type="match status" value="1"/>
</dbReference>
<comment type="caution">
    <text evidence="1">The sequence shown here is derived from an EMBL/GenBank/DDBJ whole genome shotgun (WGS) entry which is preliminary data.</text>
</comment>
<evidence type="ECO:0008006" key="3">
    <source>
        <dbReference type="Google" id="ProtNLM"/>
    </source>
</evidence>
<reference evidence="1 2" key="1">
    <citation type="journal article" date="2019" name="Commun. Biol.">
        <title>The bagworm genome reveals a unique fibroin gene that provides high tensile strength.</title>
        <authorList>
            <person name="Kono N."/>
            <person name="Nakamura H."/>
            <person name="Ohtoshi R."/>
            <person name="Tomita M."/>
            <person name="Numata K."/>
            <person name="Arakawa K."/>
        </authorList>
    </citation>
    <scope>NUCLEOTIDE SEQUENCE [LARGE SCALE GENOMIC DNA]</scope>
</reference>
<name>A0A4C1SS73_EUMVA</name>
<dbReference type="SUPFAM" id="SSF52980">
    <property type="entry name" value="Restriction endonuclease-like"/>
    <property type="match status" value="1"/>
</dbReference>